<evidence type="ECO:0000256" key="6">
    <source>
        <dbReference type="ARBA" id="ARBA00022824"/>
    </source>
</evidence>
<evidence type="ECO:0000256" key="7">
    <source>
        <dbReference type="ARBA" id="ARBA00022989"/>
    </source>
</evidence>
<dbReference type="PANTHER" id="PTHR21397">
    <property type="entry name" value="CHROMATIN COMPLEXES SUBUNIT BAP18-RELATED"/>
    <property type="match status" value="1"/>
</dbReference>
<comment type="similarity">
    <text evidence="2">Belongs to the EMC10 family.</text>
</comment>
<dbReference type="GO" id="GO:0072546">
    <property type="term" value="C:EMC complex"/>
    <property type="evidence" value="ECO:0007669"/>
    <property type="project" value="TreeGrafter"/>
</dbReference>
<evidence type="ECO:0000313" key="11">
    <source>
        <dbReference type="Proteomes" id="UP000278807"/>
    </source>
</evidence>
<name>A0A0R3TTS5_RODNA</name>
<proteinExistence type="inferred from homology"/>
<keyword evidence="5 9" id="KW-0732">Signal</keyword>
<comment type="subcellular location">
    <subcellularLocation>
        <location evidence="1">Endoplasmic reticulum membrane</location>
        <topology evidence="1">Single-pass type I membrane protein</topology>
    </subcellularLocation>
</comment>
<reference evidence="12" key="1">
    <citation type="submission" date="2017-02" db="UniProtKB">
        <authorList>
            <consortium name="WormBaseParasite"/>
        </authorList>
    </citation>
    <scope>IDENTIFICATION</scope>
</reference>
<protein>
    <recommendedName>
        <fullName evidence="3">ER membrane protein complex subunit 10</fullName>
    </recommendedName>
</protein>
<evidence type="ECO:0000256" key="9">
    <source>
        <dbReference type="SAM" id="SignalP"/>
    </source>
</evidence>
<feature type="chain" id="PRO_5043132102" description="ER membrane protein complex subunit 10" evidence="9">
    <location>
        <begin position="20"/>
        <end position="217"/>
    </location>
</feature>
<keyword evidence="11" id="KW-1185">Reference proteome</keyword>
<dbReference type="AlphaFoldDB" id="A0A0R3TTS5"/>
<dbReference type="Proteomes" id="UP000278807">
    <property type="component" value="Unassembled WGS sequence"/>
</dbReference>
<dbReference type="STRING" id="102285.A0A0R3TTS5"/>
<keyword evidence="6" id="KW-0256">Endoplasmic reticulum</keyword>
<dbReference type="OrthoDB" id="1894652at2759"/>
<dbReference type="PANTHER" id="PTHR21397:SF4">
    <property type="entry name" value="ER MEMBRANE PROTEIN COMPLEX SUBUNIT 10"/>
    <property type="match status" value="1"/>
</dbReference>
<feature type="signal peptide" evidence="9">
    <location>
        <begin position="1"/>
        <end position="19"/>
    </location>
</feature>
<accession>A0A0R3TTS5</accession>
<dbReference type="CDD" id="cd22209">
    <property type="entry name" value="EMC10"/>
    <property type="match status" value="1"/>
</dbReference>
<evidence type="ECO:0000256" key="3">
    <source>
        <dbReference type="ARBA" id="ARBA00020105"/>
    </source>
</evidence>
<dbReference type="EMBL" id="UZAE01013386">
    <property type="protein sequence ID" value="VDO09599.1"/>
    <property type="molecule type" value="Genomic_DNA"/>
</dbReference>
<reference evidence="10 11" key="2">
    <citation type="submission" date="2018-11" db="EMBL/GenBank/DDBJ databases">
        <authorList>
            <consortium name="Pathogen Informatics"/>
        </authorList>
    </citation>
    <scope>NUCLEOTIDE SEQUENCE [LARGE SCALE GENOMIC DNA]</scope>
</reference>
<evidence type="ECO:0000256" key="2">
    <source>
        <dbReference type="ARBA" id="ARBA00007695"/>
    </source>
</evidence>
<sequence length="217" mass="23959">MELPWVILLASVLFSNVFADDDFSSLDVVIEHSFDEGKTFRPKGIISSWSSEGTTQLLNEPPLTKEEQMMLAKLALSDSLYVIRAYAKPNSFVLMSSCQASHLMASDGKLALILSIDASGSPIAISSVTSNQSFTKDPGSLTSPPQISTTVSFQKPALAIGPDTQEYLARLEKQREEKLRQEQSDNRSFFSKYWMYIVPFVIFVMFLKAGDPNAGGE</sequence>
<organism evidence="12">
    <name type="scientific">Rodentolepis nana</name>
    <name type="common">Dwarf tapeworm</name>
    <name type="synonym">Hymenolepis nana</name>
    <dbReference type="NCBI Taxonomy" id="102285"/>
    <lineage>
        <taxon>Eukaryota</taxon>
        <taxon>Metazoa</taxon>
        <taxon>Spiralia</taxon>
        <taxon>Lophotrochozoa</taxon>
        <taxon>Platyhelminthes</taxon>
        <taxon>Cestoda</taxon>
        <taxon>Eucestoda</taxon>
        <taxon>Cyclophyllidea</taxon>
        <taxon>Hymenolepididae</taxon>
        <taxon>Rodentolepis</taxon>
    </lineage>
</organism>
<evidence type="ECO:0000256" key="5">
    <source>
        <dbReference type="ARBA" id="ARBA00022729"/>
    </source>
</evidence>
<gene>
    <name evidence="10" type="ORF">HNAJ_LOCUS11121</name>
</gene>
<evidence type="ECO:0000313" key="12">
    <source>
        <dbReference type="WBParaSite" id="HNAJ_0001113101-mRNA-1"/>
    </source>
</evidence>
<keyword evidence="4" id="KW-0812">Transmembrane</keyword>
<dbReference type="Pfam" id="PF21203">
    <property type="entry name" value="ECM10"/>
    <property type="match status" value="1"/>
</dbReference>
<keyword evidence="7" id="KW-1133">Transmembrane helix</keyword>
<evidence type="ECO:0000256" key="8">
    <source>
        <dbReference type="ARBA" id="ARBA00023136"/>
    </source>
</evidence>
<evidence type="ECO:0000313" key="10">
    <source>
        <dbReference type="EMBL" id="VDO09599.1"/>
    </source>
</evidence>
<dbReference type="WBParaSite" id="HNAJ_0001113101-mRNA-1">
    <property type="protein sequence ID" value="HNAJ_0001113101-mRNA-1"/>
    <property type="gene ID" value="HNAJ_0001113101"/>
</dbReference>
<keyword evidence="8" id="KW-0472">Membrane</keyword>
<evidence type="ECO:0000256" key="1">
    <source>
        <dbReference type="ARBA" id="ARBA00004115"/>
    </source>
</evidence>
<evidence type="ECO:0000256" key="4">
    <source>
        <dbReference type="ARBA" id="ARBA00022692"/>
    </source>
</evidence>